<dbReference type="Pfam" id="PF01868">
    <property type="entry name" value="RNase_P-MRP_p29"/>
    <property type="match status" value="1"/>
</dbReference>
<dbReference type="Proteomes" id="UP000694523">
    <property type="component" value="Unplaced"/>
</dbReference>
<dbReference type="GO" id="GO:0030677">
    <property type="term" value="C:ribonuclease P complex"/>
    <property type="evidence" value="ECO:0007669"/>
    <property type="project" value="InterPro"/>
</dbReference>
<keyword evidence="7" id="KW-1185">Reference proteome</keyword>
<dbReference type="AlphaFoldDB" id="A0A8C6UW64"/>
<sequence>QCICSSKSTACNSVPNNNSLLCSISVVRSKYASYVGLTGILIQEFKHVFKVITQKNELKVIPKRNSVFEIEVNGFVFERSAKKFKSKGTIDL</sequence>
<protein>
    <recommendedName>
        <fullName evidence="4">Ribonuclease P protein subunit p29</fullName>
    </recommendedName>
</protein>
<evidence type="ECO:0000256" key="4">
    <source>
        <dbReference type="ARBA" id="ARBA00016225"/>
    </source>
</evidence>
<dbReference type="SUPFAM" id="SSF101744">
    <property type="entry name" value="Rof/RNase P subunit-like"/>
    <property type="match status" value="1"/>
</dbReference>
<reference evidence="6" key="2">
    <citation type="submission" date="2025-09" db="UniProtKB">
        <authorList>
            <consortium name="Ensembl"/>
        </authorList>
    </citation>
    <scope>IDENTIFICATION</scope>
</reference>
<dbReference type="SMART" id="SM00538">
    <property type="entry name" value="POP4"/>
    <property type="match status" value="1"/>
</dbReference>
<dbReference type="GO" id="GO:0006364">
    <property type="term" value="P:rRNA processing"/>
    <property type="evidence" value="ECO:0007669"/>
    <property type="project" value="TreeGrafter"/>
</dbReference>
<dbReference type="InterPro" id="IPR016848">
    <property type="entry name" value="RNase_P/MRP_Rpp29-subunit"/>
</dbReference>
<dbReference type="GO" id="GO:0033204">
    <property type="term" value="F:ribonuclease P RNA binding"/>
    <property type="evidence" value="ECO:0007669"/>
    <property type="project" value="InterPro"/>
</dbReference>
<dbReference type="Ensembl" id="ENSNMLT00000046825.1">
    <property type="protein sequence ID" value="ENSNMLP00000042155.1"/>
    <property type="gene ID" value="ENSNMLG00000025697.1"/>
</dbReference>
<evidence type="ECO:0000256" key="3">
    <source>
        <dbReference type="ARBA" id="ARBA00006181"/>
    </source>
</evidence>
<evidence type="ECO:0000256" key="5">
    <source>
        <dbReference type="ARBA" id="ARBA00046486"/>
    </source>
</evidence>
<dbReference type="Gene3D" id="2.30.30.210">
    <property type="entry name" value="Ribonuclease P/MRP, subunit p29"/>
    <property type="match status" value="1"/>
</dbReference>
<dbReference type="GO" id="GO:0000172">
    <property type="term" value="C:ribonuclease MRP complex"/>
    <property type="evidence" value="ECO:0007669"/>
    <property type="project" value="InterPro"/>
</dbReference>
<comment type="subunit">
    <text evidence="5">Component of nuclear RNase P and RNase MRP ribonucleoproteins. RNase P consists of a catalytic RNA moiety and 10 different protein chains; POP1, POP4, POP5, POP7, RPP14, RPP21, RPP25, RPP30, RPP38 and RPP40. Within the RNase P complex, POP1, POP7 and RPP25 form the 'finger' subcomplex, POP5, RPP14, RPP40 and homodimeric RPP30 form the 'palm' subcomplex, and RPP21, POP4 and RPP38 form the 'wrist' subcomplex. All subunits of the RNase P complex interact with the catalytic RNA. Several subunits of RNase P are also part of the RNase MRP complex. RNase MRP consists of a catalytic RNA moiety and about 8 protein subunits; POP1, POP7, RPP25, RPP30, RPP38, RPP40 and possibly also POP4 and POP5.</text>
</comment>
<organism evidence="6 7">
    <name type="scientific">Neogobius melanostomus</name>
    <name type="common">round goby</name>
    <dbReference type="NCBI Taxonomy" id="47308"/>
    <lineage>
        <taxon>Eukaryota</taxon>
        <taxon>Metazoa</taxon>
        <taxon>Chordata</taxon>
        <taxon>Craniata</taxon>
        <taxon>Vertebrata</taxon>
        <taxon>Euteleostomi</taxon>
        <taxon>Actinopterygii</taxon>
        <taxon>Neopterygii</taxon>
        <taxon>Teleostei</taxon>
        <taxon>Neoteleostei</taxon>
        <taxon>Acanthomorphata</taxon>
        <taxon>Gobiaria</taxon>
        <taxon>Gobiiformes</taxon>
        <taxon>Gobioidei</taxon>
        <taxon>Gobiidae</taxon>
        <taxon>Benthophilinae</taxon>
        <taxon>Neogobiini</taxon>
        <taxon>Neogobius</taxon>
    </lineage>
</organism>
<dbReference type="InterPro" id="IPR036980">
    <property type="entry name" value="RNase_P/MRP_Rpp29_sf"/>
</dbReference>
<evidence type="ECO:0000313" key="6">
    <source>
        <dbReference type="Ensembl" id="ENSNMLP00000042155.1"/>
    </source>
</evidence>
<evidence type="ECO:0000256" key="2">
    <source>
        <dbReference type="ARBA" id="ARBA00004123"/>
    </source>
</evidence>
<comment type="subcellular location">
    <subcellularLocation>
        <location evidence="2">Nucleus</location>
    </subcellularLocation>
</comment>
<accession>A0A8C6UW64</accession>
<dbReference type="PANTHER" id="PTHR13348">
    <property type="entry name" value="RIBONUCLEASE P SUBUNIT P29"/>
    <property type="match status" value="1"/>
</dbReference>
<dbReference type="InterPro" id="IPR002730">
    <property type="entry name" value="Rpp29/RNP1"/>
</dbReference>
<dbReference type="GO" id="GO:0001682">
    <property type="term" value="P:tRNA 5'-leader removal"/>
    <property type="evidence" value="ECO:0007669"/>
    <property type="project" value="InterPro"/>
</dbReference>
<proteinExistence type="inferred from homology"/>
<evidence type="ECO:0000313" key="7">
    <source>
        <dbReference type="Proteomes" id="UP000694523"/>
    </source>
</evidence>
<reference evidence="6" key="1">
    <citation type="submission" date="2025-08" db="UniProtKB">
        <authorList>
            <consortium name="Ensembl"/>
        </authorList>
    </citation>
    <scope>IDENTIFICATION</scope>
</reference>
<dbReference type="GO" id="GO:0005634">
    <property type="term" value="C:nucleus"/>
    <property type="evidence" value="ECO:0007669"/>
    <property type="project" value="UniProtKB-SubCell"/>
</dbReference>
<comment type="similarity">
    <text evidence="3">Belongs to the eukaryotic/archaeal RNase P protein component 1 family.</text>
</comment>
<comment type="function">
    <text evidence="1">Component of ribonuclease P, a ribonucleoprotein complex that generates mature tRNA molecules by cleaving their 5'-ends.</text>
</comment>
<dbReference type="InterPro" id="IPR023534">
    <property type="entry name" value="Rof/RNase_P-like"/>
</dbReference>
<name>A0A8C6UW64_9GOBI</name>
<dbReference type="PANTHER" id="PTHR13348:SF0">
    <property type="entry name" value="RIBONUCLEASE P PROTEIN SUBUNIT P29"/>
    <property type="match status" value="1"/>
</dbReference>
<evidence type="ECO:0000256" key="1">
    <source>
        <dbReference type="ARBA" id="ARBA00002435"/>
    </source>
</evidence>